<sequence>MDRRFYPFGLAAVAVVIAAPVAAQDAALQGVIADQLQAFVARDATRAFDHASPMIQGMFATPEMFAGMVAEGYPMVWDNAQVRFGGVEPRGATKVQTVYITDAAGRFHALQYEMIQIEGDWKINGVELLEAPTPSV</sequence>
<dbReference type="InterPro" id="IPR032347">
    <property type="entry name" value="DUF4864"/>
</dbReference>
<dbReference type="AlphaFoldDB" id="A0A291LX01"/>
<dbReference type="Proteomes" id="UP000219050">
    <property type="component" value="Chromosome"/>
</dbReference>
<protein>
    <recommendedName>
        <fullName evidence="4">DUF4864 domain-containing protein</fullName>
    </recommendedName>
</protein>
<reference evidence="2 3" key="1">
    <citation type="submission" date="2017-05" db="EMBL/GenBank/DDBJ databases">
        <title>Comparative genomic and metabolic analysis of manganese-oxidizing mechanisms in Celeribater manganoxidans DY25T: its adaption to the environment of polymetallic nodule.</title>
        <authorList>
            <person name="Wang X."/>
        </authorList>
    </citation>
    <scope>NUCLEOTIDE SEQUENCE [LARGE SCALE GENOMIC DNA]</scope>
    <source>
        <strain evidence="2 3">DY25</strain>
    </source>
</reference>
<accession>A0A291LX01</accession>
<proteinExistence type="predicted"/>
<feature type="chain" id="PRO_5012764709" description="DUF4864 domain-containing protein" evidence="1">
    <location>
        <begin position="24"/>
        <end position="136"/>
    </location>
</feature>
<dbReference type="RefSeq" id="WP_088663336.1">
    <property type="nucleotide sequence ID" value="NZ_CP021404.1"/>
</dbReference>
<gene>
    <name evidence="2" type="ORF">CBW24_03860</name>
</gene>
<dbReference type="KEGG" id="cmag:CBW24_03860"/>
<keyword evidence="3" id="KW-1185">Reference proteome</keyword>
<evidence type="ECO:0000313" key="3">
    <source>
        <dbReference type="Proteomes" id="UP000219050"/>
    </source>
</evidence>
<name>A0A291LX01_9RHOB</name>
<dbReference type="OrthoDB" id="9130422at2"/>
<keyword evidence="1" id="KW-0732">Signal</keyword>
<evidence type="ECO:0008006" key="4">
    <source>
        <dbReference type="Google" id="ProtNLM"/>
    </source>
</evidence>
<dbReference type="EMBL" id="CP021404">
    <property type="protein sequence ID" value="ATI41221.1"/>
    <property type="molecule type" value="Genomic_DNA"/>
</dbReference>
<evidence type="ECO:0000313" key="2">
    <source>
        <dbReference type="EMBL" id="ATI41221.1"/>
    </source>
</evidence>
<feature type="signal peptide" evidence="1">
    <location>
        <begin position="1"/>
        <end position="23"/>
    </location>
</feature>
<organism evidence="2 3">
    <name type="scientific">Pacificitalea manganoxidans</name>
    <dbReference type="NCBI Taxonomy" id="1411902"/>
    <lineage>
        <taxon>Bacteria</taxon>
        <taxon>Pseudomonadati</taxon>
        <taxon>Pseudomonadota</taxon>
        <taxon>Alphaproteobacteria</taxon>
        <taxon>Rhodobacterales</taxon>
        <taxon>Paracoccaceae</taxon>
        <taxon>Pacificitalea</taxon>
    </lineage>
</organism>
<dbReference type="Pfam" id="PF16156">
    <property type="entry name" value="DUF4864"/>
    <property type="match status" value="1"/>
</dbReference>
<evidence type="ECO:0000256" key="1">
    <source>
        <dbReference type="SAM" id="SignalP"/>
    </source>
</evidence>